<keyword evidence="18" id="KW-1185">Reference proteome</keyword>
<dbReference type="GO" id="GO:0000226">
    <property type="term" value="P:microtubule cytoskeleton organization"/>
    <property type="evidence" value="ECO:0007669"/>
    <property type="project" value="TreeGrafter"/>
</dbReference>
<feature type="domain" description="PDZ" evidence="16">
    <location>
        <begin position="239"/>
        <end position="324"/>
    </location>
</feature>
<evidence type="ECO:0000256" key="9">
    <source>
        <dbReference type="ARBA" id="ARBA00023054"/>
    </source>
</evidence>
<evidence type="ECO:0000256" key="14">
    <source>
        <dbReference type="ARBA" id="ARBA00082523"/>
    </source>
</evidence>
<dbReference type="CDD" id="cd23059">
    <property type="entry name" value="PDZ3_Par3-like"/>
    <property type="match status" value="1"/>
</dbReference>
<evidence type="ECO:0000259" key="16">
    <source>
        <dbReference type="PROSITE" id="PS50106"/>
    </source>
</evidence>
<comment type="caution">
    <text evidence="17">The sequence shown here is derived from an EMBL/GenBank/DDBJ whole genome shotgun (WGS) entry which is preliminary data.</text>
</comment>
<evidence type="ECO:0000256" key="7">
    <source>
        <dbReference type="ARBA" id="ARBA00022782"/>
    </source>
</evidence>
<dbReference type="GO" id="GO:0043296">
    <property type="term" value="C:apical junction complex"/>
    <property type="evidence" value="ECO:0007669"/>
    <property type="project" value="TreeGrafter"/>
</dbReference>
<evidence type="ECO:0000256" key="15">
    <source>
        <dbReference type="SAM" id="MobiDB-lite"/>
    </source>
</evidence>
<feature type="domain" description="PDZ" evidence="16">
    <location>
        <begin position="368"/>
        <end position="443"/>
    </location>
</feature>
<feature type="compositionally biased region" description="Polar residues" evidence="15">
    <location>
        <begin position="792"/>
        <end position="806"/>
    </location>
</feature>
<evidence type="ECO:0000256" key="1">
    <source>
        <dbReference type="ARBA" id="ARBA00004236"/>
    </source>
</evidence>
<sequence length="897" mass="97410">MKYLSLGLCLLDVHFDKDEDGTEEDSSRVEPVGHADTGVEHVPNFSLDDMVKLVQVPNDGGPLGIHVVPFSARGGRTLGLLVKRLEKGGKAEQENLFHENDCIVRINDGDLRNRRFEQAQHMFRQAMRTSIIWFHVVPAANKEQYEQLSQSERNNYYSSRFSPDSQHVDHRSVNSAGPQALPRVPRPNPLPEHADPHPRLLPQSAQPSGKPSAAPGPAVHHVFSPSSGYNTKKVGKKLNIQLKKGTEGLGFSITSRDVTIGGSAPIYVKNILPRGAAIQDGRLKAGDRLIEVNGVDLAGKSQEEVVSLLRSTKMEGTVSLLVFRQEDAFHPRELNAEPSQMQIPKETKAEDEDPVLTPDGTREFLTFEVPLNDSGSAGLGVSVKGNRSKENHADLGIFVKSIINGGAASKDGRLRVNDQLIAVNGESLLGKTNQDAMETLRRSMSTEGNKRGMIQLIVARRITKGTELKSPGSPSGPELPIETVLDDRERRISHSLYSGLEGLDESPTRNAALSRIMGKYQLSPTVNMPQDDTVIIEDDRLPVLPPHLSDQSSSSSHDDVGFVTTDTGAWAKAGISESAECSLSPDVDPVLAFQREGFGRQSMSEKRTKQFSDASQLDFVKTRKSKSMDLGIADETKLNTVDDQKAGSPSRDVGPSLGLKKSSSLESLQTAVAEVTLNGDIPFHRPRPRIIRGRGCNESFRAAIDKSYDKPAADDDDEGMETSSPGILACASLTCAASPGVLACASLTCAASPGVLACASLTCAASPGVLALEEDTEESSRSGRESVSTASDQPSHSLERQMNGNQERGEKTDRRKEKTGKEKKKERDKEKEKMKAKKGKLRGLGDMFRLPSASSVPRERTRCLLARIPQPRSAELPAVPATRPAQSSINDDPWKPV</sequence>
<keyword evidence="11" id="KW-0206">Cytoskeleton</keyword>
<evidence type="ECO:0000256" key="2">
    <source>
        <dbReference type="ARBA" id="ARBA00004245"/>
    </source>
</evidence>
<dbReference type="GO" id="GO:0008104">
    <property type="term" value="P:intracellular protein localization"/>
    <property type="evidence" value="ECO:0007669"/>
    <property type="project" value="TreeGrafter"/>
</dbReference>
<protein>
    <recommendedName>
        <fullName evidence="13">Partitioning defective 3 homolog</fullName>
    </recommendedName>
    <alternativeName>
        <fullName evidence="14">Atypical PKC isotype-specific-interacting protein</fullName>
    </alternativeName>
</protein>
<keyword evidence="9" id="KW-0175">Coiled coil</keyword>
<dbReference type="Proteomes" id="UP001159641">
    <property type="component" value="Unassembled WGS sequence"/>
</dbReference>
<dbReference type="CDD" id="cd06691">
    <property type="entry name" value="PDZ1_Par3-like"/>
    <property type="match status" value="1"/>
</dbReference>
<dbReference type="Pfam" id="PF00595">
    <property type="entry name" value="PDZ"/>
    <property type="match status" value="3"/>
</dbReference>
<evidence type="ECO:0000256" key="4">
    <source>
        <dbReference type="ARBA" id="ARBA00004544"/>
    </source>
</evidence>
<dbReference type="InterPro" id="IPR001478">
    <property type="entry name" value="PDZ"/>
</dbReference>
<feature type="compositionally biased region" description="Low complexity" evidence="15">
    <location>
        <begin position="202"/>
        <end position="218"/>
    </location>
</feature>
<gene>
    <name evidence="17" type="ORF">J1605_005124</name>
</gene>
<dbReference type="PANTHER" id="PTHR16484">
    <property type="entry name" value="PARTITIONING DEFECTIVE 3 RELATED"/>
    <property type="match status" value="1"/>
</dbReference>
<feature type="compositionally biased region" description="Basic and acidic residues" evidence="15">
    <location>
        <begin position="807"/>
        <end position="833"/>
    </location>
</feature>
<feature type="region of interest" description="Disordered" evidence="15">
    <location>
        <begin position="774"/>
        <end position="897"/>
    </location>
</feature>
<evidence type="ECO:0000256" key="11">
    <source>
        <dbReference type="ARBA" id="ARBA00023212"/>
    </source>
</evidence>
<evidence type="ECO:0000256" key="5">
    <source>
        <dbReference type="ARBA" id="ARBA00022475"/>
    </source>
</evidence>
<evidence type="ECO:0000256" key="8">
    <source>
        <dbReference type="ARBA" id="ARBA00022990"/>
    </source>
</evidence>
<keyword evidence="8" id="KW-0007">Acetylation</keyword>
<dbReference type="SMART" id="SM00228">
    <property type="entry name" value="PDZ"/>
    <property type="match status" value="3"/>
</dbReference>
<evidence type="ECO:0000256" key="6">
    <source>
        <dbReference type="ARBA" id="ARBA00022490"/>
    </source>
</evidence>
<dbReference type="SUPFAM" id="SSF50156">
    <property type="entry name" value="PDZ domain-like"/>
    <property type="match status" value="3"/>
</dbReference>
<evidence type="ECO:0000256" key="13">
    <source>
        <dbReference type="ARBA" id="ARBA00070151"/>
    </source>
</evidence>
<keyword evidence="7" id="KW-0221">Differentiation</keyword>
<dbReference type="GO" id="GO:0030010">
    <property type="term" value="P:establishment of cell polarity"/>
    <property type="evidence" value="ECO:0007669"/>
    <property type="project" value="TreeGrafter"/>
</dbReference>
<keyword evidence="10" id="KW-0446">Lipid-binding</keyword>
<dbReference type="PROSITE" id="PS50106">
    <property type="entry name" value="PDZ"/>
    <property type="match status" value="3"/>
</dbReference>
<dbReference type="GO" id="GO:0016324">
    <property type="term" value="C:apical plasma membrane"/>
    <property type="evidence" value="ECO:0007669"/>
    <property type="project" value="TreeGrafter"/>
</dbReference>
<dbReference type="GO" id="GO:0005912">
    <property type="term" value="C:adherens junction"/>
    <property type="evidence" value="ECO:0007669"/>
    <property type="project" value="UniProtKB-SubCell"/>
</dbReference>
<organism evidence="17 18">
    <name type="scientific">Eschrichtius robustus</name>
    <name type="common">California gray whale</name>
    <name type="synonym">Eschrichtius gibbosus</name>
    <dbReference type="NCBI Taxonomy" id="9764"/>
    <lineage>
        <taxon>Eukaryota</taxon>
        <taxon>Metazoa</taxon>
        <taxon>Chordata</taxon>
        <taxon>Craniata</taxon>
        <taxon>Vertebrata</taxon>
        <taxon>Euteleostomi</taxon>
        <taxon>Mammalia</taxon>
        <taxon>Eutheria</taxon>
        <taxon>Laurasiatheria</taxon>
        <taxon>Artiodactyla</taxon>
        <taxon>Whippomorpha</taxon>
        <taxon>Cetacea</taxon>
        <taxon>Mysticeti</taxon>
        <taxon>Eschrichtiidae</taxon>
        <taxon>Eschrichtius</taxon>
    </lineage>
</organism>
<dbReference type="FunFam" id="2.30.42.10:FF:000078">
    <property type="entry name" value="Partitioning defective 3 homolog B"/>
    <property type="match status" value="1"/>
</dbReference>
<accession>A0AB34HA34</accession>
<keyword evidence="5" id="KW-0472">Membrane</keyword>
<reference evidence="17 18" key="1">
    <citation type="submission" date="2022-11" db="EMBL/GenBank/DDBJ databases">
        <title>Whole genome sequence of Eschrichtius robustus ER-17-0199.</title>
        <authorList>
            <person name="Bruniche-Olsen A."/>
            <person name="Black A.N."/>
            <person name="Fields C.J."/>
            <person name="Walden K."/>
            <person name="Dewoody J.A."/>
        </authorList>
    </citation>
    <scope>NUCLEOTIDE SEQUENCE [LARGE SCALE GENOMIC DNA]</scope>
    <source>
        <strain evidence="17">ER-17-0199</strain>
        <tissue evidence="17">Blubber</tissue>
    </source>
</reference>
<comment type="subunit">
    <text evidence="12">Interacts with PRKCZ.</text>
</comment>
<evidence type="ECO:0000256" key="3">
    <source>
        <dbReference type="ARBA" id="ARBA00004536"/>
    </source>
</evidence>
<feature type="region of interest" description="Disordered" evidence="15">
    <location>
        <begin position="640"/>
        <end position="661"/>
    </location>
</feature>
<dbReference type="GO" id="GO:0051660">
    <property type="term" value="P:establishment of centrosome localization"/>
    <property type="evidence" value="ECO:0007669"/>
    <property type="project" value="TreeGrafter"/>
</dbReference>
<dbReference type="EMBL" id="JAIQCJ010001564">
    <property type="protein sequence ID" value="KAJ8788828.1"/>
    <property type="molecule type" value="Genomic_DNA"/>
</dbReference>
<dbReference type="InterPro" id="IPR036034">
    <property type="entry name" value="PDZ_sf"/>
</dbReference>
<comment type="subcellular location">
    <subcellularLocation>
        <location evidence="3">Cell junction</location>
        <location evidence="3">Adherens junction</location>
    </subcellularLocation>
    <subcellularLocation>
        <location evidence="1">Cell membrane</location>
    </subcellularLocation>
    <subcellularLocation>
        <location evidence="4">Cytoplasm</location>
        <location evidence="4">Cell cortex</location>
    </subcellularLocation>
    <subcellularLocation>
        <location evidence="2">Cytoplasm</location>
        <location evidence="2">Cytoskeleton</location>
    </subcellularLocation>
</comment>
<evidence type="ECO:0000256" key="10">
    <source>
        <dbReference type="ARBA" id="ARBA00023121"/>
    </source>
</evidence>
<feature type="domain" description="PDZ" evidence="16">
    <location>
        <begin position="50"/>
        <end position="126"/>
    </location>
</feature>
<dbReference type="AlphaFoldDB" id="A0AB34HA34"/>
<feature type="compositionally biased region" description="Polar residues" evidence="15">
    <location>
        <begin position="156"/>
        <end position="165"/>
    </location>
</feature>
<dbReference type="CDD" id="cd23058">
    <property type="entry name" value="PDZ2_Par3-like"/>
    <property type="match status" value="1"/>
</dbReference>
<evidence type="ECO:0000256" key="12">
    <source>
        <dbReference type="ARBA" id="ARBA00065272"/>
    </source>
</evidence>
<dbReference type="InterPro" id="IPR052213">
    <property type="entry name" value="PAR3"/>
</dbReference>
<dbReference type="GO" id="GO:0005938">
    <property type="term" value="C:cell cortex"/>
    <property type="evidence" value="ECO:0007669"/>
    <property type="project" value="UniProtKB-SubCell"/>
</dbReference>
<proteinExistence type="predicted"/>
<keyword evidence="6" id="KW-0963">Cytoplasm</keyword>
<dbReference type="FunFam" id="2.30.42.10:FF:000011">
    <property type="entry name" value="partitioning defective 3 homolog isoform X1"/>
    <property type="match status" value="1"/>
</dbReference>
<evidence type="ECO:0000313" key="17">
    <source>
        <dbReference type="EMBL" id="KAJ8788828.1"/>
    </source>
</evidence>
<dbReference type="FunFam" id="2.30.42.10:FF:000040">
    <property type="entry name" value="partitioning defective 3 homolog isoform X2"/>
    <property type="match status" value="1"/>
</dbReference>
<feature type="region of interest" description="Disordered" evidence="15">
    <location>
        <begin position="156"/>
        <end position="230"/>
    </location>
</feature>
<dbReference type="PANTHER" id="PTHR16484:SF10">
    <property type="entry name" value="PARTITIONING DEFECTIVE 3 HOMOLOG"/>
    <property type="match status" value="1"/>
</dbReference>
<dbReference type="GO" id="GO:0030154">
    <property type="term" value="P:cell differentiation"/>
    <property type="evidence" value="ECO:0007669"/>
    <property type="project" value="UniProtKB-KW"/>
</dbReference>
<dbReference type="Gene3D" id="2.30.42.10">
    <property type="match status" value="3"/>
</dbReference>
<dbReference type="GO" id="GO:0005856">
    <property type="term" value="C:cytoskeleton"/>
    <property type="evidence" value="ECO:0007669"/>
    <property type="project" value="UniProtKB-SubCell"/>
</dbReference>
<evidence type="ECO:0000313" key="18">
    <source>
        <dbReference type="Proteomes" id="UP001159641"/>
    </source>
</evidence>
<dbReference type="GO" id="GO:0035091">
    <property type="term" value="F:phosphatidylinositol binding"/>
    <property type="evidence" value="ECO:0007669"/>
    <property type="project" value="TreeGrafter"/>
</dbReference>
<dbReference type="GO" id="GO:0007155">
    <property type="term" value="P:cell adhesion"/>
    <property type="evidence" value="ECO:0007669"/>
    <property type="project" value="TreeGrafter"/>
</dbReference>
<keyword evidence="5" id="KW-1003">Cell membrane</keyword>
<dbReference type="GO" id="GO:0045197">
    <property type="term" value="P:establishment or maintenance of epithelial cell apical/basal polarity"/>
    <property type="evidence" value="ECO:0007669"/>
    <property type="project" value="TreeGrafter"/>
</dbReference>
<name>A0AB34HA34_ESCRO</name>